<reference evidence="2 3" key="1">
    <citation type="submission" date="2018-11" db="EMBL/GenBank/DDBJ databases">
        <title>Flavobacterium sp. nov., YIM 102796 draft genome.</title>
        <authorList>
            <person name="Li G."/>
            <person name="Jiang Y."/>
        </authorList>
    </citation>
    <scope>NUCLEOTIDE SEQUENCE [LARGE SCALE GENOMIC DNA]</scope>
    <source>
        <strain evidence="2 3">YIM 102796</strain>
    </source>
</reference>
<dbReference type="GO" id="GO:0008081">
    <property type="term" value="F:phosphoric diester hydrolase activity"/>
    <property type="evidence" value="ECO:0007669"/>
    <property type="project" value="InterPro"/>
</dbReference>
<dbReference type="PANTHER" id="PTHR46211:SF1">
    <property type="entry name" value="GLYCEROPHOSPHODIESTER PHOSPHODIESTERASE, CYTOPLASMIC"/>
    <property type="match status" value="1"/>
</dbReference>
<proteinExistence type="predicted"/>
<dbReference type="SUPFAM" id="SSF51695">
    <property type="entry name" value="PLC-like phosphodiesterases"/>
    <property type="match status" value="1"/>
</dbReference>
<dbReference type="EMBL" id="RQTJ01000004">
    <property type="protein sequence ID" value="RRA96317.1"/>
    <property type="molecule type" value="Genomic_DNA"/>
</dbReference>
<dbReference type="InterPro" id="IPR017946">
    <property type="entry name" value="PLC-like_Pdiesterase_TIM-brl"/>
</dbReference>
<organism evidence="2 3">
    <name type="scientific">Paenimyroides viscosum</name>
    <dbReference type="NCBI Taxonomy" id="2488729"/>
    <lineage>
        <taxon>Bacteria</taxon>
        <taxon>Pseudomonadati</taxon>
        <taxon>Bacteroidota</taxon>
        <taxon>Flavobacteriia</taxon>
        <taxon>Flavobacteriales</taxon>
        <taxon>Flavobacteriaceae</taxon>
        <taxon>Paenimyroides</taxon>
    </lineage>
</organism>
<dbReference type="OrthoDB" id="9809583at2"/>
<sequence length="234" mass="26735">MPTKIIAHRGAWKEFNLPQNSIASLQKAIDLKCHGSEFDVHLTKDNIVVVNHDHNFFGLNIETTNYNDLLIKELPNGENIPTLNDFYSVGLNQNKTKLIAEIKTSEIGKTDRTKQLIDVIVSELPFNANPENLEFILFDFSSAVYLKNKLPHFFVHYLEGDKSAIEILQSGLNGIDYHYEILLANKNMIKQFNDLNLKTNSWTVNDLENARNLISQKIDCITTDYPQLFLKNGL</sequence>
<dbReference type="RefSeq" id="WP_124898551.1">
    <property type="nucleotide sequence ID" value="NZ_RQTJ01000004.1"/>
</dbReference>
<dbReference type="Gene3D" id="3.20.20.190">
    <property type="entry name" value="Phosphatidylinositol (PI) phosphodiesterase"/>
    <property type="match status" value="1"/>
</dbReference>
<evidence type="ECO:0000313" key="2">
    <source>
        <dbReference type="EMBL" id="RRA96317.1"/>
    </source>
</evidence>
<feature type="domain" description="GP-PDE" evidence="1">
    <location>
        <begin position="3"/>
        <end position="233"/>
    </location>
</feature>
<accession>A0A3P1B590</accession>
<protein>
    <submittedName>
        <fullName evidence="2">Glycerophosphodiester phosphodiesterase</fullName>
    </submittedName>
</protein>
<dbReference type="GO" id="GO:0006629">
    <property type="term" value="P:lipid metabolic process"/>
    <property type="evidence" value="ECO:0007669"/>
    <property type="project" value="InterPro"/>
</dbReference>
<name>A0A3P1B590_9FLAO</name>
<dbReference type="InterPro" id="IPR030395">
    <property type="entry name" value="GP_PDE_dom"/>
</dbReference>
<dbReference type="PROSITE" id="PS51704">
    <property type="entry name" value="GP_PDE"/>
    <property type="match status" value="1"/>
</dbReference>
<gene>
    <name evidence="2" type="ORF">EG242_03605</name>
</gene>
<dbReference type="Proteomes" id="UP000268372">
    <property type="component" value="Unassembled WGS sequence"/>
</dbReference>
<dbReference type="PANTHER" id="PTHR46211">
    <property type="entry name" value="GLYCEROPHOSPHORYL DIESTER PHOSPHODIESTERASE"/>
    <property type="match status" value="1"/>
</dbReference>
<dbReference type="AlphaFoldDB" id="A0A3P1B590"/>
<evidence type="ECO:0000259" key="1">
    <source>
        <dbReference type="PROSITE" id="PS51704"/>
    </source>
</evidence>
<comment type="caution">
    <text evidence="2">The sequence shown here is derived from an EMBL/GenBank/DDBJ whole genome shotgun (WGS) entry which is preliminary data.</text>
</comment>
<evidence type="ECO:0000313" key="3">
    <source>
        <dbReference type="Proteomes" id="UP000268372"/>
    </source>
</evidence>
<keyword evidence="3" id="KW-1185">Reference proteome</keyword>
<dbReference type="Pfam" id="PF03009">
    <property type="entry name" value="GDPD"/>
    <property type="match status" value="1"/>
</dbReference>